<dbReference type="KEGG" id="puo:RZN69_12800"/>
<dbReference type="RefSeq" id="WP_317831411.1">
    <property type="nucleotide sequence ID" value="NZ_CP136920.1"/>
</dbReference>
<feature type="transmembrane region" description="Helical" evidence="1">
    <location>
        <begin position="292"/>
        <end position="313"/>
    </location>
</feature>
<gene>
    <name evidence="2" type="ORF">RZN69_12800</name>
</gene>
<organism evidence="2 3">
    <name type="scientific">Rubellicoccus peritrichatus</name>
    <dbReference type="NCBI Taxonomy" id="3080537"/>
    <lineage>
        <taxon>Bacteria</taxon>
        <taxon>Pseudomonadati</taxon>
        <taxon>Verrucomicrobiota</taxon>
        <taxon>Opitutia</taxon>
        <taxon>Puniceicoccales</taxon>
        <taxon>Cerasicoccaceae</taxon>
        <taxon>Rubellicoccus</taxon>
    </lineage>
</organism>
<proteinExistence type="predicted"/>
<dbReference type="EMBL" id="CP136920">
    <property type="protein sequence ID" value="WOO39495.1"/>
    <property type="molecule type" value="Genomic_DNA"/>
</dbReference>
<evidence type="ECO:0000313" key="3">
    <source>
        <dbReference type="Proteomes" id="UP001304300"/>
    </source>
</evidence>
<dbReference type="AlphaFoldDB" id="A0AAQ3QU08"/>
<accession>A0AAQ3QU08</accession>
<keyword evidence="1" id="KW-0472">Membrane</keyword>
<protein>
    <submittedName>
        <fullName evidence="2">Uncharacterized protein</fullName>
    </submittedName>
</protein>
<name>A0AAQ3QU08_9BACT</name>
<evidence type="ECO:0000313" key="2">
    <source>
        <dbReference type="EMBL" id="WOO39495.1"/>
    </source>
</evidence>
<sequence>MTSLISRRPNKTYLVDTGSVHFRVDLIRKEGRFTVLRVITDEDSSAVDNSMGELADDYLGQGTKDDGAWITNLLKEKASPAREITLLSAYVFSAITDIPILGGESDDEAVSMELESLNGLAADEAQFTWKRLASEEGLLRVWAIQASFEQLMIWRQAVSAIRGCYLSAISHPAGMPLQADCQLELWPGFAFFYETESEAPGLRAWNGNDAKELAMADEVVIDALNREVLLTLMTTGRLPYEALESTVLRLDDESGRSRWAEQLALGLDSFTQKVEMIPHLEIPKPEMSNREIVLVGAGITAAAICIVIGHSFYLSTSISRLEKDIETMQIPVSEVSSSNEEIKKLKRQLRILQNGSIEVPFDLEAHRVRLASMLHALAQAINEDVVMQEIESNGMNVLVKGVSATSQGAANYVRFLNEGTSDTGWRATLAGRKATLIDSDGGPWTFVVKLTPIAETAMIAQTKKDGVPK</sequence>
<reference evidence="2 3" key="1">
    <citation type="submission" date="2023-10" db="EMBL/GenBank/DDBJ databases">
        <title>Rubellicoccus peritrichatus gen. nov., sp. nov., isolated from an algae of coral reef tank.</title>
        <authorList>
            <person name="Luo J."/>
        </authorList>
    </citation>
    <scope>NUCLEOTIDE SEQUENCE [LARGE SCALE GENOMIC DNA]</scope>
    <source>
        <strain evidence="2 3">CR14</strain>
    </source>
</reference>
<keyword evidence="1" id="KW-1133">Transmembrane helix</keyword>
<keyword evidence="1" id="KW-0812">Transmembrane</keyword>
<dbReference type="Proteomes" id="UP001304300">
    <property type="component" value="Chromosome"/>
</dbReference>
<evidence type="ECO:0000256" key="1">
    <source>
        <dbReference type="SAM" id="Phobius"/>
    </source>
</evidence>
<keyword evidence="3" id="KW-1185">Reference proteome</keyword>